<dbReference type="InterPro" id="IPR005064">
    <property type="entry name" value="BUG"/>
</dbReference>
<reference evidence="3" key="3">
    <citation type="journal article" date="2021" name="Syst. Appl. Microbiol.">
        <title>Roseomonas hellenica sp. nov., isolated from roots of wild-growing Alkanna tinctoria.</title>
        <authorList>
            <person name="Rat A."/>
            <person name="Naranjo H.D."/>
            <person name="Lebbe L."/>
            <person name="Cnockaert M."/>
            <person name="Krigas N."/>
            <person name="Grigoriadou K."/>
            <person name="Maloupa E."/>
            <person name="Willems A."/>
        </authorList>
    </citation>
    <scope>NUCLEOTIDE SEQUENCE</scope>
    <source>
        <strain evidence="3">LMG 31161</strain>
    </source>
</reference>
<dbReference type="PANTHER" id="PTHR42928">
    <property type="entry name" value="TRICARBOXYLATE-BINDING PROTEIN"/>
    <property type="match status" value="1"/>
</dbReference>
<gene>
    <name evidence="4" type="ORF">GWK15_08325</name>
    <name evidence="3" type="ORF">GXW75_20070</name>
</gene>
<evidence type="ECO:0000313" key="5">
    <source>
        <dbReference type="Proteomes" id="UP000746741"/>
    </source>
</evidence>
<keyword evidence="5" id="KW-1185">Reference proteome</keyword>
<name>A0A9X9WMK2_9PROT</name>
<dbReference type="PANTHER" id="PTHR42928:SF5">
    <property type="entry name" value="BLR1237 PROTEIN"/>
    <property type="match status" value="1"/>
</dbReference>
<dbReference type="Proteomes" id="UP001138708">
    <property type="component" value="Unassembled WGS sequence"/>
</dbReference>
<dbReference type="EMBL" id="JAAVUP010000002">
    <property type="protein sequence ID" value="NKE16944.1"/>
    <property type="molecule type" value="Genomic_DNA"/>
</dbReference>
<dbReference type="Pfam" id="PF03401">
    <property type="entry name" value="TctC"/>
    <property type="match status" value="1"/>
</dbReference>
<evidence type="ECO:0000313" key="3">
    <source>
        <dbReference type="EMBL" id="MBR0661562.1"/>
    </source>
</evidence>
<comment type="similarity">
    <text evidence="1">Belongs to the UPF0065 (bug) family.</text>
</comment>
<feature type="signal peptide" evidence="2">
    <location>
        <begin position="1"/>
        <end position="26"/>
    </location>
</feature>
<evidence type="ECO:0000256" key="2">
    <source>
        <dbReference type="SAM" id="SignalP"/>
    </source>
</evidence>
<accession>A0A9X9WMK2</accession>
<evidence type="ECO:0000256" key="1">
    <source>
        <dbReference type="ARBA" id="ARBA00006987"/>
    </source>
</evidence>
<evidence type="ECO:0000313" key="4">
    <source>
        <dbReference type="EMBL" id="NKE16944.1"/>
    </source>
</evidence>
<dbReference type="Gene3D" id="3.40.190.150">
    <property type="entry name" value="Bordetella uptake gene, domain 1"/>
    <property type="match status" value="1"/>
</dbReference>
<dbReference type="AlphaFoldDB" id="A0A9X9WMK2"/>
<proteinExistence type="inferred from homology"/>
<dbReference type="PIRSF" id="PIRSF017082">
    <property type="entry name" value="YflP"/>
    <property type="match status" value="1"/>
</dbReference>
<dbReference type="Proteomes" id="UP000746741">
    <property type="component" value="Unassembled WGS sequence"/>
</dbReference>
<dbReference type="SUPFAM" id="SSF53850">
    <property type="entry name" value="Periplasmic binding protein-like II"/>
    <property type="match status" value="1"/>
</dbReference>
<sequence>MEERLITRRSTLAAAGALGLARPALAQDAWPSRPVTLVVPWAAGGSTDAVARIFAQRLSQDTGRSFVVDNRTGANGTIGFASVARARPDGYTLLVSTVSTYAMAPWLYQLPYDNERDLIGIGLLAAMPIIMVVNKDFPARTLAEFVELARRPDHRITYANSGIGSSTHLATELFLQEARLTIPDVGYRGGGPAVQGVIANETPMVFQAASGILPQIQAGTLRALAVASRERSPLAPEIPTFAEQGFPGVVVEEHIALQAPAGLPPEIIRRANDVARAAMEAQETRQRLAALAVVPMVTGPDSWPAYFAAENAKWRDIVRARNIRVQ</sequence>
<dbReference type="InterPro" id="IPR042100">
    <property type="entry name" value="Bug_dom1"/>
</dbReference>
<reference evidence="4 5" key="2">
    <citation type="submission" date="2020-02" db="EMBL/GenBank/DDBJ databases">
        <authorList>
            <person name="Sun Q."/>
            <person name="Inoue M."/>
        </authorList>
    </citation>
    <scope>NUCLEOTIDE SEQUENCE [LARGE SCALE GENOMIC DNA]</scope>
    <source>
        <strain evidence="4 5">KCTC 22478</strain>
    </source>
</reference>
<organism evidence="3 6">
    <name type="scientific">Neoroseomonas oryzicola</name>
    <dbReference type="NCBI Taxonomy" id="535904"/>
    <lineage>
        <taxon>Bacteria</taxon>
        <taxon>Pseudomonadati</taxon>
        <taxon>Pseudomonadota</taxon>
        <taxon>Alphaproteobacteria</taxon>
        <taxon>Acetobacterales</taxon>
        <taxon>Acetobacteraceae</taxon>
        <taxon>Neoroseomonas</taxon>
    </lineage>
</organism>
<dbReference type="EMBL" id="JAAEDK010000057">
    <property type="protein sequence ID" value="MBR0661562.1"/>
    <property type="molecule type" value="Genomic_DNA"/>
</dbReference>
<comment type="caution">
    <text evidence="3">The sequence shown here is derived from an EMBL/GenBank/DDBJ whole genome shotgun (WGS) entry which is preliminary data.</text>
</comment>
<dbReference type="Gene3D" id="3.40.190.10">
    <property type="entry name" value="Periplasmic binding protein-like II"/>
    <property type="match status" value="1"/>
</dbReference>
<keyword evidence="2" id="KW-0732">Signal</keyword>
<reference evidence="3" key="1">
    <citation type="submission" date="2020-01" db="EMBL/GenBank/DDBJ databases">
        <authorList>
            <person name="Rat A."/>
        </authorList>
    </citation>
    <scope>NUCLEOTIDE SEQUENCE</scope>
    <source>
        <strain evidence="3">LMG 31161</strain>
    </source>
</reference>
<evidence type="ECO:0000313" key="6">
    <source>
        <dbReference type="Proteomes" id="UP001138708"/>
    </source>
</evidence>
<protein>
    <submittedName>
        <fullName evidence="3">Tripartite tricarboxylate transporter substrate binding protein</fullName>
    </submittedName>
</protein>
<dbReference type="CDD" id="cd07012">
    <property type="entry name" value="PBP2_Bug_TTT"/>
    <property type="match status" value="1"/>
</dbReference>
<feature type="chain" id="PRO_5040882601" evidence="2">
    <location>
        <begin position="27"/>
        <end position="326"/>
    </location>
</feature>